<evidence type="ECO:0000256" key="1">
    <source>
        <dbReference type="ARBA" id="ARBA00038357"/>
    </source>
</evidence>
<keyword evidence="4" id="KW-1185">Reference proteome</keyword>
<sequence>LTLQQLSAYDGSDPLLPIYVAVKGVVFDVSSNPSAYGKHSNYNCFAGKDASKASNINCFTALGLSSLNVDDCVADYSTLNNAEMVTLGQWLSYFTKKYPVVGHIMPDL</sequence>
<proteinExistence type="inferred from homology"/>
<dbReference type="SMART" id="SM01117">
    <property type="entry name" value="Cyt-b5"/>
    <property type="match status" value="1"/>
</dbReference>
<reference evidence="3 4" key="1">
    <citation type="submission" date="2015-06" db="EMBL/GenBank/DDBJ databases">
        <title>Expansion of signal transduction pathways in fungi by whole-genome duplication.</title>
        <authorList>
            <consortium name="DOE Joint Genome Institute"/>
            <person name="Corrochano L.M."/>
            <person name="Kuo A."/>
            <person name="Marcet-Houben M."/>
            <person name="Polaino S."/>
            <person name="Salamov A."/>
            <person name="Villalobos J.M."/>
            <person name="Alvarez M.I."/>
            <person name="Avalos J."/>
            <person name="Benito E.P."/>
            <person name="Benoit I."/>
            <person name="Burger G."/>
            <person name="Camino L.P."/>
            <person name="Canovas D."/>
            <person name="Cerda-Olmedo E."/>
            <person name="Cheng J.-F."/>
            <person name="Dominguez A."/>
            <person name="Elias M."/>
            <person name="Eslava A.P."/>
            <person name="Glaser F."/>
            <person name="Grimwood J."/>
            <person name="Gutierrez G."/>
            <person name="Heitman J."/>
            <person name="Henrissat B."/>
            <person name="Iturriaga E.A."/>
            <person name="Lang B.F."/>
            <person name="Lavin J.L."/>
            <person name="Lee S."/>
            <person name="Li W."/>
            <person name="Lindquist E."/>
            <person name="Lopez-Garcia S."/>
            <person name="Luque E.M."/>
            <person name="Marcos A.T."/>
            <person name="Martin J."/>
            <person name="Mccluskey K."/>
            <person name="Medina H.R."/>
            <person name="Miralles-Duran A."/>
            <person name="Miyazaki A."/>
            <person name="Munoz-Torres E."/>
            <person name="Oguiza J.A."/>
            <person name="Ohm R."/>
            <person name="Olmedo M."/>
            <person name="Orejas M."/>
            <person name="Ortiz-Castellanos L."/>
            <person name="Pisabarro A.G."/>
            <person name="Rodriguez-Romero J."/>
            <person name="Ruiz-Herrera J."/>
            <person name="Ruiz-Vazquez R."/>
            <person name="Sanz C."/>
            <person name="Schackwitz W."/>
            <person name="Schmutz J."/>
            <person name="Shahriari M."/>
            <person name="Shelest E."/>
            <person name="Silva-Franco F."/>
            <person name="Soanes D."/>
            <person name="Syed K."/>
            <person name="Tagua V.G."/>
            <person name="Talbot N.J."/>
            <person name="Thon M."/>
            <person name="De Vries R.P."/>
            <person name="Wiebenga A."/>
            <person name="Yadav J.S."/>
            <person name="Braun E.L."/>
            <person name="Baker S."/>
            <person name="Garre V."/>
            <person name="Horwitz B."/>
            <person name="Torres-Martinez S."/>
            <person name="Idnurm A."/>
            <person name="Herrera-Estrella A."/>
            <person name="Gabaldon T."/>
            <person name="Grigoriev I.V."/>
        </authorList>
    </citation>
    <scope>NUCLEOTIDE SEQUENCE [LARGE SCALE GENOMIC DNA]</scope>
    <source>
        <strain evidence="3 4">CBS 277.49</strain>
    </source>
</reference>
<evidence type="ECO:0000259" key="2">
    <source>
        <dbReference type="SMART" id="SM01117"/>
    </source>
</evidence>
<dbReference type="PANTHER" id="PTHR10281:SF76">
    <property type="entry name" value="CALCUTTA CUP-RELATED"/>
    <property type="match status" value="1"/>
</dbReference>
<dbReference type="STRING" id="747725.A0A162YUR2"/>
<gene>
    <name evidence="3" type="ORF">MUCCIDRAFT_42739</name>
</gene>
<organism evidence="3 4">
    <name type="scientific">Mucor lusitanicus CBS 277.49</name>
    <dbReference type="NCBI Taxonomy" id="747725"/>
    <lineage>
        <taxon>Eukaryota</taxon>
        <taxon>Fungi</taxon>
        <taxon>Fungi incertae sedis</taxon>
        <taxon>Mucoromycota</taxon>
        <taxon>Mucoromycotina</taxon>
        <taxon>Mucoromycetes</taxon>
        <taxon>Mucorales</taxon>
        <taxon>Mucorineae</taxon>
        <taxon>Mucoraceae</taxon>
        <taxon>Mucor</taxon>
    </lineage>
</organism>
<dbReference type="PANTHER" id="PTHR10281">
    <property type="entry name" value="MEMBRANE-ASSOCIATED PROGESTERONE RECEPTOR COMPONENT-RELATED"/>
    <property type="match status" value="1"/>
</dbReference>
<comment type="caution">
    <text evidence="3">The sequence shown here is derived from an EMBL/GenBank/DDBJ whole genome shotgun (WGS) entry which is preliminary data.</text>
</comment>
<protein>
    <recommendedName>
        <fullName evidence="2">Cytochrome b5 heme-binding domain-containing protein</fullName>
    </recommendedName>
</protein>
<dbReference type="Proteomes" id="UP000077051">
    <property type="component" value="Unassembled WGS sequence"/>
</dbReference>
<comment type="similarity">
    <text evidence="1">Belongs to the cytochrome b5 family. MAPR subfamily.</text>
</comment>
<name>A0A162YUR2_MUCCL</name>
<dbReference type="AlphaFoldDB" id="A0A162YUR2"/>
<dbReference type="VEuPathDB" id="FungiDB:MUCCIDRAFT_42739"/>
<dbReference type="InterPro" id="IPR001199">
    <property type="entry name" value="Cyt_B5-like_heme/steroid-bd"/>
</dbReference>
<dbReference type="OrthoDB" id="899at2759"/>
<dbReference type="GO" id="GO:0016020">
    <property type="term" value="C:membrane"/>
    <property type="evidence" value="ECO:0007669"/>
    <property type="project" value="TreeGrafter"/>
</dbReference>
<feature type="domain" description="Cytochrome b5 heme-binding" evidence="2">
    <location>
        <begin position="1"/>
        <end position="105"/>
    </location>
</feature>
<accession>A0A162YUR2</accession>
<dbReference type="InterPro" id="IPR036400">
    <property type="entry name" value="Cyt_B5-like_heme/steroid_sf"/>
</dbReference>
<feature type="non-terminal residue" evidence="3">
    <location>
        <position position="1"/>
    </location>
</feature>
<dbReference type="Gene3D" id="3.10.120.10">
    <property type="entry name" value="Cytochrome b5-like heme/steroid binding domain"/>
    <property type="match status" value="1"/>
</dbReference>
<evidence type="ECO:0000313" key="3">
    <source>
        <dbReference type="EMBL" id="OAD00777.1"/>
    </source>
</evidence>
<dbReference type="InterPro" id="IPR050577">
    <property type="entry name" value="MAPR/NEUFC/NENF-like"/>
</dbReference>
<dbReference type="GO" id="GO:0012505">
    <property type="term" value="C:endomembrane system"/>
    <property type="evidence" value="ECO:0007669"/>
    <property type="project" value="TreeGrafter"/>
</dbReference>
<dbReference type="EMBL" id="AMYB01000006">
    <property type="protein sequence ID" value="OAD00777.1"/>
    <property type="molecule type" value="Genomic_DNA"/>
</dbReference>
<evidence type="ECO:0000313" key="4">
    <source>
        <dbReference type="Proteomes" id="UP000077051"/>
    </source>
</evidence>
<dbReference type="SUPFAM" id="SSF55856">
    <property type="entry name" value="Cytochrome b5-like heme/steroid binding domain"/>
    <property type="match status" value="1"/>
</dbReference>
<dbReference type="Pfam" id="PF00173">
    <property type="entry name" value="Cyt-b5"/>
    <property type="match status" value="1"/>
</dbReference>